<dbReference type="KEGG" id="mtua:CSH63_17710"/>
<accession>A0A386WNN0</accession>
<dbReference type="EMBL" id="CP024087">
    <property type="protein sequence ID" value="AYF29268.1"/>
    <property type="molecule type" value="Genomic_DNA"/>
</dbReference>
<sequence>MSRHAIDRAGWTPEERHEYEALLAEIVAATRDSGERLDLFEHRLVDAVQAQRPWASEVDRMCRRFGLAKEVSRFQARNRALVAYDGEVLSLPAVQARKVAKPGGEVGYQRELIEVWSWEELTAKRDEALAARRTYDGKVAHYDRLLALRALAPSAATPAEAARMAGVDLGDWLSRAA</sequence>
<organism evidence="1 2">
    <name type="scientific">Micromonospora tulbaghiae</name>
    <dbReference type="NCBI Taxonomy" id="479978"/>
    <lineage>
        <taxon>Bacteria</taxon>
        <taxon>Bacillati</taxon>
        <taxon>Actinomycetota</taxon>
        <taxon>Actinomycetes</taxon>
        <taxon>Micromonosporales</taxon>
        <taxon>Micromonosporaceae</taxon>
        <taxon>Micromonospora</taxon>
    </lineage>
</organism>
<evidence type="ECO:0000313" key="2">
    <source>
        <dbReference type="Proteomes" id="UP000267804"/>
    </source>
</evidence>
<proteinExistence type="predicted"/>
<evidence type="ECO:0000313" key="1">
    <source>
        <dbReference type="EMBL" id="AYF29268.1"/>
    </source>
</evidence>
<protein>
    <submittedName>
        <fullName evidence="1">Uncharacterized protein</fullName>
    </submittedName>
</protein>
<name>A0A386WNN0_9ACTN</name>
<dbReference type="Proteomes" id="UP000267804">
    <property type="component" value="Chromosome"/>
</dbReference>
<gene>
    <name evidence="1" type="ORF">CSH63_17710</name>
</gene>
<dbReference type="RefSeq" id="WP_120571237.1">
    <property type="nucleotide sequence ID" value="NZ_CP024087.1"/>
</dbReference>
<reference evidence="1 2" key="1">
    <citation type="submission" date="2017-10" db="EMBL/GenBank/DDBJ databases">
        <title>Integration of genomic and chemical information greatly accelerates assignment of the full stereostructure of myelolactone, a potent inhibitor of myeloma from a marine-derived Micromonospora.</title>
        <authorList>
            <person name="Kim M.C."/>
            <person name="Machado H."/>
            <person name="Jensen P.R."/>
            <person name="Fenical W."/>
        </authorList>
    </citation>
    <scope>NUCLEOTIDE SEQUENCE [LARGE SCALE GENOMIC DNA]</scope>
    <source>
        <strain evidence="1 2">CNY-010</strain>
    </source>
</reference>
<dbReference type="AlphaFoldDB" id="A0A386WNN0"/>